<feature type="chain" id="PRO_5018727199" description="TRPM SLOG domain-containing protein" evidence="1">
    <location>
        <begin position="16"/>
        <end position="219"/>
    </location>
</feature>
<dbReference type="OMA" id="EHWKISP"/>
<dbReference type="PANTHER" id="PTHR13800:SF47">
    <property type="entry name" value="TRANSIENT RECEPTOR POTENTIAL CATION CHANNEL SUBFAMILY M MEMBER 4 ISOFORM X1-RELATED"/>
    <property type="match status" value="1"/>
</dbReference>
<dbReference type="AlphaFoldDB" id="A0A3Q2W7C7"/>
<dbReference type="InterPro" id="IPR050927">
    <property type="entry name" value="TRPM"/>
</dbReference>
<sequence length="219" mass="24616">MFDLWVVLFYYRICAYTGSLLNQSWIPKTIKKRVCSTFVEDSFRYCDLYYFSTAILKHWESVQHSSEQPTDAFGEVQFAGFLRLSWSTEPSVVYNILTAQSIWGLPRPNLVVSVVGGESRTQVKTWVREVLRQGLVKASQSTGAWILTTGLREGVGRCVGQAVRDHAAAASSVSLNKVVALGIAPWGLVKKREQLVNPQVVQTFTRLNMCSPLFCKKLT</sequence>
<protein>
    <recommendedName>
        <fullName evidence="2">TRPM SLOG domain-containing protein</fullName>
    </recommendedName>
</protein>
<feature type="signal peptide" evidence="1">
    <location>
        <begin position="1"/>
        <end position="15"/>
    </location>
</feature>
<dbReference type="Ensembl" id="ENSHBUT00000025921.1">
    <property type="protein sequence ID" value="ENSHBUP00000017199.1"/>
    <property type="gene ID" value="ENSHBUG00000019228.1"/>
</dbReference>
<dbReference type="GO" id="GO:0099604">
    <property type="term" value="F:ligand-gated calcium channel activity"/>
    <property type="evidence" value="ECO:0007669"/>
    <property type="project" value="TreeGrafter"/>
</dbReference>
<organism evidence="3 4">
    <name type="scientific">Haplochromis burtoni</name>
    <name type="common">Burton's mouthbrooder</name>
    <name type="synonym">Chromis burtoni</name>
    <dbReference type="NCBI Taxonomy" id="8153"/>
    <lineage>
        <taxon>Eukaryota</taxon>
        <taxon>Metazoa</taxon>
        <taxon>Chordata</taxon>
        <taxon>Craniata</taxon>
        <taxon>Vertebrata</taxon>
        <taxon>Euteleostomi</taxon>
        <taxon>Actinopterygii</taxon>
        <taxon>Neopterygii</taxon>
        <taxon>Teleostei</taxon>
        <taxon>Neoteleostei</taxon>
        <taxon>Acanthomorphata</taxon>
        <taxon>Ovalentaria</taxon>
        <taxon>Cichlomorphae</taxon>
        <taxon>Cichliformes</taxon>
        <taxon>Cichlidae</taxon>
        <taxon>African cichlids</taxon>
        <taxon>Pseudocrenilabrinae</taxon>
        <taxon>Haplochromini</taxon>
        <taxon>Haplochromis</taxon>
    </lineage>
</organism>
<keyword evidence="4" id="KW-1185">Reference proteome</keyword>
<dbReference type="InterPro" id="IPR041491">
    <property type="entry name" value="TRPM_SLOG"/>
</dbReference>
<feature type="domain" description="TRPM SLOG" evidence="2">
    <location>
        <begin position="79"/>
        <end position="207"/>
    </location>
</feature>
<evidence type="ECO:0000256" key="1">
    <source>
        <dbReference type="SAM" id="SignalP"/>
    </source>
</evidence>
<dbReference type="GO" id="GO:0005227">
    <property type="term" value="F:calcium-activated cation channel activity"/>
    <property type="evidence" value="ECO:0007669"/>
    <property type="project" value="TreeGrafter"/>
</dbReference>
<dbReference type="GO" id="GO:0005886">
    <property type="term" value="C:plasma membrane"/>
    <property type="evidence" value="ECO:0007669"/>
    <property type="project" value="TreeGrafter"/>
</dbReference>
<evidence type="ECO:0000313" key="4">
    <source>
        <dbReference type="Proteomes" id="UP000264840"/>
    </source>
</evidence>
<dbReference type="PANTHER" id="PTHR13800">
    <property type="entry name" value="TRANSIENT RECEPTOR POTENTIAL CATION CHANNEL, SUBFAMILY M, MEMBER 6"/>
    <property type="match status" value="1"/>
</dbReference>
<accession>A0A3Q2W7C7</accession>
<dbReference type="GeneTree" id="ENSGT00940000158693"/>
<evidence type="ECO:0000259" key="2">
    <source>
        <dbReference type="Pfam" id="PF18139"/>
    </source>
</evidence>
<keyword evidence="1" id="KW-0732">Signal</keyword>
<dbReference type="STRING" id="8153.ENSHBUP00000017199"/>
<evidence type="ECO:0000313" key="3">
    <source>
        <dbReference type="Ensembl" id="ENSHBUP00000017199.1"/>
    </source>
</evidence>
<dbReference type="Pfam" id="PF18139">
    <property type="entry name" value="LSDAT_euk"/>
    <property type="match status" value="1"/>
</dbReference>
<reference evidence="3" key="2">
    <citation type="submission" date="2025-09" db="UniProtKB">
        <authorList>
            <consortium name="Ensembl"/>
        </authorList>
    </citation>
    <scope>IDENTIFICATION</scope>
</reference>
<name>A0A3Q2W7C7_HAPBU</name>
<reference evidence="3" key="1">
    <citation type="submission" date="2025-08" db="UniProtKB">
        <authorList>
            <consortium name="Ensembl"/>
        </authorList>
    </citation>
    <scope>IDENTIFICATION</scope>
</reference>
<proteinExistence type="predicted"/>
<dbReference type="Proteomes" id="UP000264840">
    <property type="component" value="Unplaced"/>
</dbReference>